<sequence>MSTIKANHTVSAKLMGGEEAGIICDLMEELYEHVDIIDSGSYVSIETQQEELIFDMEEIAEVMGHSYSVSNFLSILATYKGFIEVNDDNVVIRDNG</sequence>
<dbReference type="Proteomes" id="UP001557485">
    <property type="component" value="Unassembled WGS sequence"/>
</dbReference>
<keyword evidence="3" id="KW-1185">Reference proteome</keyword>
<evidence type="ECO:0000313" key="2">
    <source>
        <dbReference type="EMBL" id="MEX1669220.1"/>
    </source>
</evidence>
<evidence type="ECO:0000313" key="3">
    <source>
        <dbReference type="Proteomes" id="UP001557485"/>
    </source>
</evidence>
<dbReference type="InterPro" id="IPR036889">
    <property type="entry name" value="mOase_MmoB_DmpM_sf"/>
</dbReference>
<accession>A0ABV3U661</accession>
<dbReference type="Pfam" id="PF02406">
    <property type="entry name" value="MmoB_DmpM"/>
    <property type="match status" value="1"/>
</dbReference>
<dbReference type="SUPFAM" id="SSF56029">
    <property type="entry name" value="Monooxygenase (hydroxylase) regulatory protein"/>
    <property type="match status" value="1"/>
</dbReference>
<gene>
    <name evidence="2" type="ORF">AB4876_09880</name>
</gene>
<reference evidence="2 3" key="1">
    <citation type="journal article" date="2011" name="Int. J. Syst. Evol. Microbiol.">
        <title>Zhongshania antarctica gen. nov., sp. nov. and Zhongshania guokunii sp. nov., gammaproteobacteria respectively isolated from coastal attached (fast) ice and surface seawater of the Antarctic.</title>
        <authorList>
            <person name="Li H.J."/>
            <person name="Zhang X.Y."/>
            <person name="Chen C.X."/>
            <person name="Zhang Y.J."/>
            <person name="Gao Z.M."/>
            <person name="Yu Y."/>
            <person name="Chen X.L."/>
            <person name="Chen B."/>
            <person name="Zhang Y.Z."/>
        </authorList>
    </citation>
    <scope>NUCLEOTIDE SEQUENCE [LARGE SCALE GENOMIC DNA]</scope>
    <source>
        <strain evidence="2 3">ZS6-22T</strain>
    </source>
</reference>
<name>A0ABV3U661_9GAMM</name>
<dbReference type="RefSeq" id="WP_368381491.1">
    <property type="nucleotide sequence ID" value="NZ_JBFRYA010000007.1"/>
</dbReference>
<comment type="similarity">
    <text evidence="1">Belongs to the TmoD/XamoD family.</text>
</comment>
<proteinExistence type="inferred from homology"/>
<dbReference type="EMBL" id="JBFRYA010000007">
    <property type="protein sequence ID" value="MEX1669220.1"/>
    <property type="molecule type" value="Genomic_DNA"/>
</dbReference>
<organism evidence="2 3">
    <name type="scientific">Zhongshania guokunii</name>
    <dbReference type="NCBI Taxonomy" id="641783"/>
    <lineage>
        <taxon>Bacteria</taxon>
        <taxon>Pseudomonadati</taxon>
        <taxon>Pseudomonadota</taxon>
        <taxon>Gammaproteobacteria</taxon>
        <taxon>Cellvibrionales</taxon>
        <taxon>Spongiibacteraceae</taxon>
        <taxon>Zhongshania</taxon>
    </lineage>
</organism>
<dbReference type="InterPro" id="IPR003454">
    <property type="entry name" value="MOase_MmoB_DmpM"/>
</dbReference>
<comment type="caution">
    <text evidence="2">The sequence shown here is derived from an EMBL/GenBank/DDBJ whole genome shotgun (WGS) entry which is preliminary data.</text>
</comment>
<dbReference type="Gene3D" id="3.90.56.10">
    <property type="entry name" value="Monooxygenase component MmoB/DmpM"/>
    <property type="match status" value="1"/>
</dbReference>
<protein>
    <submittedName>
        <fullName evidence="2">MmoB/DmpM family protein</fullName>
    </submittedName>
</protein>
<evidence type="ECO:0000256" key="1">
    <source>
        <dbReference type="ARBA" id="ARBA00006313"/>
    </source>
</evidence>